<dbReference type="IntAct" id="A0A1D6FWS5">
    <property type="interactions" value="1"/>
</dbReference>
<dbReference type="ExpressionAtlas" id="A0A1D6FWS5">
    <property type="expression patterns" value="baseline and differential"/>
</dbReference>
<gene>
    <name evidence="10" type="primary">LOC100285974</name>
    <name evidence="9" type="ORF">ZEAMMB73_Zm00001d011135</name>
</gene>
<protein>
    <submittedName>
        <fullName evidence="9">Mitochondrial outer membrane protein porin 3</fullName>
    </submittedName>
</protein>
<evidence type="ECO:0000256" key="5">
    <source>
        <dbReference type="ARBA" id="ARBA00022692"/>
    </source>
</evidence>
<dbReference type="Gene3D" id="2.40.160.10">
    <property type="entry name" value="Porin"/>
    <property type="match status" value="1"/>
</dbReference>
<dbReference type="Pfam" id="PF01459">
    <property type="entry name" value="Porin_3"/>
    <property type="match status" value="1"/>
</dbReference>
<organism evidence="9">
    <name type="scientific">Zea mays</name>
    <name type="common">Maize</name>
    <dbReference type="NCBI Taxonomy" id="4577"/>
    <lineage>
        <taxon>Eukaryota</taxon>
        <taxon>Viridiplantae</taxon>
        <taxon>Streptophyta</taxon>
        <taxon>Embryophyta</taxon>
        <taxon>Tracheophyta</taxon>
        <taxon>Spermatophyta</taxon>
        <taxon>Magnoliopsida</taxon>
        <taxon>Liliopsida</taxon>
        <taxon>Poales</taxon>
        <taxon>Poaceae</taxon>
        <taxon>PACMAD clade</taxon>
        <taxon>Panicoideae</taxon>
        <taxon>Andropogonodae</taxon>
        <taxon>Andropogoneae</taxon>
        <taxon>Tripsacinae</taxon>
        <taxon>Zea</taxon>
    </lineage>
</organism>
<dbReference type="PANTHER" id="PTHR11743">
    <property type="entry name" value="VOLTAGE-DEPENDENT ANION-SELECTIVE CHANNEL"/>
    <property type="match status" value="1"/>
</dbReference>
<proteinExistence type="evidence at protein level"/>
<dbReference type="AlphaFoldDB" id="A0A1D6FWS5"/>
<dbReference type="GeneID" id="100285974"/>
<evidence type="ECO:0000313" key="10">
    <source>
        <dbReference type="EnsemblPlants" id="Zm00001eb356450_P001"/>
    </source>
</evidence>
<keyword evidence="5" id="KW-0812">Transmembrane</keyword>
<reference evidence="10" key="3">
    <citation type="submission" date="2019-07" db="EMBL/GenBank/DDBJ databases">
        <authorList>
            <person name="Seetharam A."/>
            <person name="Woodhouse M."/>
            <person name="Cannon E."/>
        </authorList>
    </citation>
    <scope>NUCLEOTIDE SEQUENCE [LARGE SCALE GENOMIC DNA]</scope>
    <source>
        <strain evidence="10">cv. B73</strain>
    </source>
</reference>
<evidence type="ECO:0000256" key="6">
    <source>
        <dbReference type="ARBA" id="ARBA00023065"/>
    </source>
</evidence>
<keyword evidence="7" id="KW-0626">Porin</keyword>
<reference evidence="9" key="2">
    <citation type="submission" date="2015-12" db="EMBL/GenBank/DDBJ databases">
        <title>Update maize B73 reference genome by single molecule sequencing technologies.</title>
        <authorList>
            <consortium name="Maize Genome Sequencing Project"/>
            <person name="Ware D."/>
        </authorList>
    </citation>
    <scope>NUCLEOTIDE SEQUENCE</scope>
    <source>
        <tissue evidence="9">Seedling</tissue>
    </source>
</reference>
<dbReference type="InterPro" id="IPR001925">
    <property type="entry name" value="Porin_Euk"/>
</dbReference>
<evidence type="ECO:0000313" key="11">
    <source>
        <dbReference type="Proteomes" id="UP000007305"/>
    </source>
</evidence>
<sequence>MAAAGPGLYSDIGKKARGLLYKDYHTDRKFTLTTYAANGAFKARVTMDMKHRVVRAMIAGSMGDGDGAPVHVQDKTESVTTTITVHELATPGLKAFLCIPFPYKKSAKAELQYLHHHAGVAASVGLNANPVVKLSGVFGTKTVAVGADVAFDTSSGNLTKYNAGLSYSTSDFVAAATLNNKGDKIAASYYHSVSPTTAVGGELSHSFSTNGNTITFGTQHALDRLTTVKARFNNCGMASALIQHKWRPKSLVTISMEVDTKAIEKSSKIGLSLVLKP</sequence>
<evidence type="ECO:0000256" key="3">
    <source>
        <dbReference type="ARBA" id="ARBA00022448"/>
    </source>
</evidence>
<reference evidence="11" key="1">
    <citation type="journal article" date="2009" name="Science">
        <title>The B73 maize genome: complexity, diversity, and dynamics.</title>
        <authorList>
            <person name="Schnable P.S."/>
            <person name="Ware D."/>
            <person name="Fulton R.S."/>
            <person name="Stein J.C."/>
            <person name="Wei F."/>
            <person name="Pasternak S."/>
            <person name="Liang C."/>
            <person name="Zhang J."/>
            <person name="Fulton L."/>
            <person name="Graves T.A."/>
            <person name="Minx P."/>
            <person name="Reily A.D."/>
            <person name="Courtney L."/>
            <person name="Kruchowski S.S."/>
            <person name="Tomlinson C."/>
            <person name="Strong C."/>
            <person name="Delehaunty K."/>
            <person name="Fronick C."/>
            <person name="Courtney B."/>
            <person name="Rock S.M."/>
            <person name="Belter E."/>
            <person name="Du F."/>
            <person name="Kim K."/>
            <person name="Abbott R.M."/>
            <person name="Cotton M."/>
            <person name="Levy A."/>
            <person name="Marchetto P."/>
            <person name="Ochoa K."/>
            <person name="Jackson S.M."/>
            <person name="Gillam B."/>
            <person name="Chen W."/>
            <person name="Yan L."/>
            <person name="Higginbotham J."/>
            <person name="Cardenas M."/>
            <person name="Waligorski J."/>
            <person name="Applebaum E."/>
            <person name="Phelps L."/>
            <person name="Falcone J."/>
            <person name="Kanchi K."/>
            <person name="Thane T."/>
            <person name="Scimone A."/>
            <person name="Thane N."/>
            <person name="Henke J."/>
            <person name="Wang T."/>
            <person name="Ruppert J."/>
            <person name="Shah N."/>
            <person name="Rotter K."/>
            <person name="Hodges J."/>
            <person name="Ingenthron E."/>
            <person name="Cordes M."/>
            <person name="Kohlberg S."/>
            <person name="Sgro J."/>
            <person name="Delgado B."/>
            <person name="Mead K."/>
            <person name="Chinwalla A."/>
            <person name="Leonard S."/>
            <person name="Crouse K."/>
            <person name="Collura K."/>
            <person name="Kudrna D."/>
            <person name="Currie J."/>
            <person name="He R."/>
            <person name="Angelova A."/>
            <person name="Rajasekar S."/>
            <person name="Mueller T."/>
            <person name="Lomeli R."/>
            <person name="Scara G."/>
            <person name="Ko A."/>
            <person name="Delaney K."/>
            <person name="Wissotski M."/>
            <person name="Lopez G."/>
            <person name="Campos D."/>
            <person name="Braidotti M."/>
            <person name="Ashley E."/>
            <person name="Golser W."/>
            <person name="Kim H."/>
            <person name="Lee S."/>
            <person name="Lin J."/>
            <person name="Dujmic Z."/>
            <person name="Kim W."/>
            <person name="Talag J."/>
            <person name="Zuccolo A."/>
            <person name="Fan C."/>
            <person name="Sebastian A."/>
            <person name="Kramer M."/>
            <person name="Spiegel L."/>
            <person name="Nascimento L."/>
            <person name="Zutavern T."/>
            <person name="Miller B."/>
            <person name="Ambroise C."/>
            <person name="Muller S."/>
            <person name="Spooner W."/>
            <person name="Narechania A."/>
            <person name="Ren L."/>
            <person name="Wei S."/>
            <person name="Kumari S."/>
            <person name="Faga B."/>
            <person name="Levy M.J."/>
            <person name="McMahan L."/>
            <person name="Van Buren P."/>
            <person name="Vaughn M.W."/>
            <person name="Ying K."/>
            <person name="Yeh C.-T."/>
            <person name="Emrich S.J."/>
            <person name="Jia Y."/>
            <person name="Kalyanaraman A."/>
            <person name="Hsia A.-P."/>
            <person name="Barbazuk W.B."/>
            <person name="Baucom R.S."/>
            <person name="Brutnell T.P."/>
            <person name="Carpita N.C."/>
            <person name="Chaparro C."/>
            <person name="Chia J.-M."/>
            <person name="Deragon J.-M."/>
            <person name="Estill J.C."/>
            <person name="Fu Y."/>
            <person name="Jeddeloh J.A."/>
            <person name="Han Y."/>
            <person name="Lee H."/>
            <person name="Li P."/>
            <person name="Lisch D.R."/>
            <person name="Liu S."/>
            <person name="Liu Z."/>
            <person name="Nagel D.H."/>
            <person name="McCann M.C."/>
            <person name="SanMiguel P."/>
            <person name="Myers A.M."/>
            <person name="Nettleton D."/>
            <person name="Nguyen J."/>
            <person name="Penning B.W."/>
            <person name="Ponnala L."/>
            <person name="Schneider K.L."/>
            <person name="Schwartz D.C."/>
            <person name="Sharma A."/>
            <person name="Soderlund C."/>
            <person name="Springer N.M."/>
            <person name="Sun Q."/>
            <person name="Wang H."/>
            <person name="Waterman M."/>
            <person name="Westerman R."/>
            <person name="Wolfgruber T.K."/>
            <person name="Yang L."/>
            <person name="Yu Y."/>
            <person name="Zhang L."/>
            <person name="Zhou S."/>
            <person name="Zhu Q."/>
            <person name="Bennetzen J.L."/>
            <person name="Dawe R.K."/>
            <person name="Jiang J."/>
            <person name="Jiang N."/>
            <person name="Presting G.G."/>
            <person name="Wessler S.R."/>
            <person name="Aluru S."/>
            <person name="Martienssen R.A."/>
            <person name="Clifton S.W."/>
            <person name="McCombie W.R."/>
            <person name="Wing R.A."/>
            <person name="Wilson R.K."/>
        </authorList>
    </citation>
    <scope>NUCLEOTIDE SEQUENCE [LARGE SCALE GENOMIC DNA]</scope>
    <source>
        <strain evidence="11">cv. B73</strain>
    </source>
</reference>
<dbReference type="EMBL" id="CM000784">
    <property type="protein sequence ID" value="AQK95821.1"/>
    <property type="molecule type" value="Genomic_DNA"/>
</dbReference>
<evidence type="ECO:0007829" key="12">
    <source>
        <dbReference type="PeptideAtlas" id="A0A1D6FWS5"/>
    </source>
</evidence>
<name>A0A1D6FWS5_MAIZE</name>
<keyword evidence="12" id="KW-1267">Proteomics identification</keyword>
<dbReference type="PANTHER" id="PTHR11743:SF34">
    <property type="entry name" value="MITOCHONDRIAL OUTER MEMBRANE PROTEIN PORIN 2"/>
    <property type="match status" value="1"/>
</dbReference>
<comment type="subcellular location">
    <subcellularLocation>
        <location evidence="1">Membrane</location>
    </subcellularLocation>
</comment>
<evidence type="ECO:0000256" key="8">
    <source>
        <dbReference type="ARBA" id="ARBA00023136"/>
    </source>
</evidence>
<comment type="similarity">
    <text evidence="2">Belongs to the eukaryotic mitochondrial porin (TC 1.B.8.1) family.</text>
</comment>
<reference evidence="10" key="4">
    <citation type="submission" date="2021-05" db="UniProtKB">
        <authorList>
            <consortium name="EnsemblPlants"/>
        </authorList>
    </citation>
    <scope>IDENTIFICATION</scope>
    <source>
        <strain evidence="10">cv. B73</strain>
    </source>
</reference>
<dbReference type="GO" id="GO:0046930">
    <property type="term" value="C:pore complex"/>
    <property type="evidence" value="ECO:0007669"/>
    <property type="project" value="UniProtKB-KW"/>
</dbReference>
<keyword evidence="3" id="KW-0813">Transport</keyword>
<evidence type="ECO:0000256" key="2">
    <source>
        <dbReference type="ARBA" id="ARBA00009624"/>
    </source>
</evidence>
<keyword evidence="11" id="KW-1185">Reference proteome</keyword>
<accession>A0A1D6FWS5</accession>
<dbReference type="GO" id="GO:0008308">
    <property type="term" value="F:voltage-gated monoatomic anion channel activity"/>
    <property type="evidence" value="ECO:0000318"/>
    <property type="project" value="GO_Central"/>
</dbReference>
<dbReference type="SMR" id="A0A1D6FWS5"/>
<dbReference type="GO" id="GO:0005741">
    <property type="term" value="C:mitochondrial outer membrane"/>
    <property type="evidence" value="ECO:0000318"/>
    <property type="project" value="GO_Central"/>
</dbReference>
<dbReference type="CDD" id="cd07306">
    <property type="entry name" value="Porin3_VDAC"/>
    <property type="match status" value="1"/>
</dbReference>
<dbReference type="RefSeq" id="NP_001385637.1">
    <property type="nucleotide sequence ID" value="NM_001398708.1"/>
</dbReference>
<dbReference type="InterPro" id="IPR027246">
    <property type="entry name" value="Porin_Euk/Tom40"/>
</dbReference>
<dbReference type="OMA" id="LYKDFHT"/>
<dbReference type="FunFam" id="2.40.160.10:FF:000003">
    <property type="entry name" value="Outer mitochondrial membrane protein porin"/>
    <property type="match status" value="1"/>
</dbReference>
<dbReference type="EnsemblPlants" id="Zm00001eb356450_T001">
    <property type="protein sequence ID" value="Zm00001eb356450_P001"/>
    <property type="gene ID" value="Zm00001eb356450"/>
</dbReference>
<dbReference type="PaxDb" id="4577-GRMZM2G088132_P02"/>
<keyword evidence="4" id="KW-1134">Transmembrane beta strand</keyword>
<dbReference type="Gramene" id="Zm00001eb356450_T001">
    <property type="protein sequence ID" value="Zm00001eb356450_P001"/>
    <property type="gene ID" value="Zm00001eb356450"/>
</dbReference>
<dbReference type="GO" id="GO:0015288">
    <property type="term" value="F:porin activity"/>
    <property type="evidence" value="ECO:0007669"/>
    <property type="project" value="UniProtKB-KW"/>
</dbReference>
<dbReference type="InterPro" id="IPR023614">
    <property type="entry name" value="Porin_dom_sf"/>
</dbReference>
<dbReference type="eggNOG" id="KOG3126">
    <property type="taxonomic scope" value="Eukaryota"/>
</dbReference>
<dbReference type="STRING" id="4577.A0A1D6FWS5"/>
<dbReference type="Proteomes" id="UP000007305">
    <property type="component" value="Chromosome 8"/>
</dbReference>
<evidence type="ECO:0000256" key="4">
    <source>
        <dbReference type="ARBA" id="ARBA00022452"/>
    </source>
</evidence>
<evidence type="ECO:0000256" key="7">
    <source>
        <dbReference type="ARBA" id="ARBA00023114"/>
    </source>
</evidence>
<keyword evidence="8" id="KW-0472">Membrane</keyword>
<evidence type="ECO:0000313" key="9">
    <source>
        <dbReference type="EMBL" id="AQK95821.1"/>
    </source>
</evidence>
<keyword evidence="6" id="KW-0406">Ion transport</keyword>
<evidence type="ECO:0000256" key="1">
    <source>
        <dbReference type="ARBA" id="ARBA00004370"/>
    </source>
</evidence>